<dbReference type="AlphaFoldDB" id="A0A127V8I3"/>
<gene>
    <name evidence="1" type="ORF">AY601_0630</name>
</gene>
<dbReference type="RefSeq" id="WP_068396304.1">
    <property type="nucleotide sequence ID" value="NZ_CP014504.1"/>
</dbReference>
<dbReference type="EMBL" id="CP014504">
    <property type="protein sequence ID" value="AMP97580.1"/>
    <property type="molecule type" value="Genomic_DNA"/>
</dbReference>
<dbReference type="OrthoDB" id="1030692at2"/>
<protein>
    <submittedName>
        <fullName evidence="1">Uncharacterized protein</fullName>
    </submittedName>
</protein>
<evidence type="ECO:0000313" key="1">
    <source>
        <dbReference type="EMBL" id="AMP97580.1"/>
    </source>
</evidence>
<keyword evidence="2" id="KW-1185">Reference proteome</keyword>
<accession>A0A127V8I3</accession>
<dbReference type="KEGG" id="pcm:AY601_0630"/>
<organism evidence="1 2">
    <name type="scientific">Pedobacter cryoconitis</name>
    <dbReference type="NCBI Taxonomy" id="188932"/>
    <lineage>
        <taxon>Bacteria</taxon>
        <taxon>Pseudomonadati</taxon>
        <taxon>Bacteroidota</taxon>
        <taxon>Sphingobacteriia</taxon>
        <taxon>Sphingobacteriales</taxon>
        <taxon>Sphingobacteriaceae</taxon>
        <taxon>Pedobacter</taxon>
    </lineage>
</organism>
<dbReference type="Proteomes" id="UP000071561">
    <property type="component" value="Chromosome"/>
</dbReference>
<sequence length="166" mass="19004">MSTNFLTEKCWSSSNLRRFGICDDTPPPSIPAYLNEIDGKKWIAVVHNDRQIKVEFVAIDNCIEFSKRDDGKDKKRCDGALFYEDTVIFVELKDIVGAAKNWADPEQLMSAIAEFETTGLAKKYSVKRAHLVNKQRPVFDRGQAVKINTFFKQTGYELRLNVHIDI</sequence>
<name>A0A127V8I3_9SPHI</name>
<proteinExistence type="predicted"/>
<reference evidence="1 2" key="1">
    <citation type="submission" date="2016-03" db="EMBL/GenBank/DDBJ databases">
        <title>Complete genome sequence of Pedobacter cryoconitis PAMC 27485.</title>
        <authorList>
            <person name="Lee J."/>
            <person name="Kim O.-S."/>
        </authorList>
    </citation>
    <scope>NUCLEOTIDE SEQUENCE [LARGE SCALE GENOMIC DNA]</scope>
    <source>
        <strain evidence="1 2">PAMC 27485</strain>
    </source>
</reference>
<evidence type="ECO:0000313" key="2">
    <source>
        <dbReference type="Proteomes" id="UP000071561"/>
    </source>
</evidence>
<dbReference type="PATRIC" id="fig|188932.3.peg.648"/>